<keyword evidence="4" id="KW-0472">Membrane</keyword>
<organism evidence="6 8">
    <name type="scientific">Paracoccus saliphilus</name>
    <dbReference type="NCBI Taxonomy" id="405559"/>
    <lineage>
        <taxon>Bacteria</taxon>
        <taxon>Pseudomonadati</taxon>
        <taxon>Pseudomonadota</taxon>
        <taxon>Alphaproteobacteria</taxon>
        <taxon>Rhodobacterales</taxon>
        <taxon>Paracoccaceae</taxon>
        <taxon>Paracoccus</taxon>
    </lineage>
</organism>
<reference evidence="6 8" key="1">
    <citation type="submission" date="2017-01" db="EMBL/GenBank/DDBJ databases">
        <authorList>
            <person name="Varghese N."/>
            <person name="Submissions S."/>
        </authorList>
    </citation>
    <scope>NUCLEOTIDE SEQUENCE [LARGE SCALE GENOMIC DNA]</scope>
    <source>
        <strain evidence="6 8">DSM 18447</strain>
    </source>
</reference>
<gene>
    <name evidence="7" type="ORF">JHX88_05615</name>
    <name evidence="6" type="ORF">SAMN05421772_105164</name>
</gene>
<dbReference type="RefSeq" id="WP_076525291.1">
    <property type="nucleotide sequence ID" value="NZ_CP067140.1"/>
</dbReference>
<evidence type="ECO:0000256" key="4">
    <source>
        <dbReference type="ARBA" id="ARBA00023136"/>
    </source>
</evidence>
<evidence type="ECO:0000313" key="8">
    <source>
        <dbReference type="Proteomes" id="UP000186216"/>
    </source>
</evidence>
<evidence type="ECO:0000256" key="1">
    <source>
        <dbReference type="ARBA" id="ARBA00004167"/>
    </source>
</evidence>
<keyword evidence="3" id="KW-1133">Transmembrane helix</keyword>
<dbReference type="Proteomes" id="UP000186216">
    <property type="component" value="Unassembled WGS sequence"/>
</dbReference>
<accession>A0AA46A5H7</accession>
<dbReference type="Gene3D" id="3.30.1150.10">
    <property type="match status" value="1"/>
</dbReference>
<keyword evidence="5" id="KW-0732">Signal</keyword>
<dbReference type="Proteomes" id="UP001215549">
    <property type="component" value="Chromosome"/>
</dbReference>
<comment type="subcellular location">
    <subcellularLocation>
        <location evidence="1">Membrane</location>
        <topology evidence="1">Single-pass membrane protein</topology>
    </subcellularLocation>
</comment>
<feature type="chain" id="PRO_5041322951" evidence="5">
    <location>
        <begin position="21"/>
        <end position="138"/>
    </location>
</feature>
<dbReference type="EMBL" id="CP067140">
    <property type="protein sequence ID" value="WCR04219.1"/>
    <property type="molecule type" value="Genomic_DNA"/>
</dbReference>
<dbReference type="AlphaFoldDB" id="A0AA46A5H7"/>
<dbReference type="Pfam" id="PF13103">
    <property type="entry name" value="TonB_2"/>
    <property type="match status" value="1"/>
</dbReference>
<dbReference type="SUPFAM" id="SSF74653">
    <property type="entry name" value="TolA/TonB C-terminal domain"/>
    <property type="match status" value="1"/>
</dbReference>
<evidence type="ECO:0000313" key="7">
    <source>
        <dbReference type="EMBL" id="WCR04219.1"/>
    </source>
</evidence>
<reference evidence="7 9" key="2">
    <citation type="submission" date="2021-01" db="EMBL/GenBank/DDBJ databases">
        <title>Biogeographic distribution of Paracoccus.</title>
        <authorList>
            <person name="Hollensteiner J."/>
            <person name="Leineberger J."/>
            <person name="Brinkhoff T."/>
            <person name="Daniel R."/>
        </authorList>
    </citation>
    <scope>NUCLEOTIDE SEQUENCE [LARGE SCALE GENOMIC DNA]</scope>
    <source>
        <strain evidence="7 9">DSM 18447</strain>
    </source>
</reference>
<keyword evidence="2" id="KW-0812">Transmembrane</keyword>
<proteinExistence type="predicted"/>
<evidence type="ECO:0000313" key="6">
    <source>
        <dbReference type="EMBL" id="SIS80933.1"/>
    </source>
</evidence>
<protein>
    <submittedName>
        <fullName evidence="6">TonB family C-terminal domain-containing protein</fullName>
    </submittedName>
    <submittedName>
        <fullName evidence="7">TonB family protein</fullName>
    </submittedName>
</protein>
<evidence type="ECO:0000256" key="2">
    <source>
        <dbReference type="ARBA" id="ARBA00022692"/>
    </source>
</evidence>
<evidence type="ECO:0000256" key="5">
    <source>
        <dbReference type="SAM" id="SignalP"/>
    </source>
</evidence>
<dbReference type="EMBL" id="FTOU01000005">
    <property type="protein sequence ID" value="SIS80933.1"/>
    <property type="molecule type" value="Genomic_DNA"/>
</dbReference>
<feature type="signal peptide" evidence="5">
    <location>
        <begin position="1"/>
        <end position="20"/>
    </location>
</feature>
<keyword evidence="9" id="KW-1185">Reference proteome</keyword>
<dbReference type="InterPro" id="IPR006260">
    <property type="entry name" value="TonB/TolA_C"/>
</dbReference>
<name>A0AA46A5H7_9RHOB</name>
<dbReference type="GO" id="GO:0016020">
    <property type="term" value="C:membrane"/>
    <property type="evidence" value="ECO:0007669"/>
    <property type="project" value="UniProtKB-SubCell"/>
</dbReference>
<evidence type="ECO:0000256" key="3">
    <source>
        <dbReference type="ARBA" id="ARBA00022989"/>
    </source>
</evidence>
<sequence>MLQKTLPAIALFLTICAVPALTPTAEAQTSFGSNAGAAPANSREWADMLSDELMRNIRAADSSLAVHGITSKLSATLGITVARNGQIADIQILESSGKAVLDKAIIRAASRTKQVAPFTADMQGQAINFTLQLGTVKR</sequence>
<dbReference type="NCBIfam" id="TIGR01352">
    <property type="entry name" value="tonB_Cterm"/>
    <property type="match status" value="1"/>
</dbReference>
<evidence type="ECO:0000313" key="9">
    <source>
        <dbReference type="Proteomes" id="UP001215549"/>
    </source>
</evidence>